<dbReference type="InterPro" id="IPR006680">
    <property type="entry name" value="Amidohydro-rel"/>
</dbReference>
<accession>A0ABV7MGY4</accession>
<dbReference type="Gene3D" id="2.30.40.10">
    <property type="entry name" value="Urease, subunit C, domain 1"/>
    <property type="match status" value="1"/>
</dbReference>
<evidence type="ECO:0000259" key="4">
    <source>
        <dbReference type="Pfam" id="PF01979"/>
    </source>
</evidence>
<dbReference type="Proteomes" id="UP001595648">
    <property type="component" value="Unassembled WGS sequence"/>
</dbReference>
<dbReference type="Gene3D" id="3.20.20.140">
    <property type="entry name" value="Metal-dependent hydrolases"/>
    <property type="match status" value="1"/>
</dbReference>
<dbReference type="InterPro" id="IPR032466">
    <property type="entry name" value="Metal_Hydrolase"/>
</dbReference>
<dbReference type="EMBL" id="JBHRVD010000001">
    <property type="protein sequence ID" value="MFC3321131.1"/>
    <property type="molecule type" value="Genomic_DNA"/>
</dbReference>
<dbReference type="SUPFAM" id="SSF51556">
    <property type="entry name" value="Metallo-dependent hydrolases"/>
    <property type="match status" value="1"/>
</dbReference>
<dbReference type="InterPro" id="IPR011059">
    <property type="entry name" value="Metal-dep_hydrolase_composite"/>
</dbReference>
<evidence type="ECO:0000256" key="3">
    <source>
        <dbReference type="SAM" id="MobiDB-lite"/>
    </source>
</evidence>
<dbReference type="CDD" id="cd01298">
    <property type="entry name" value="ATZ_TRZ_like"/>
    <property type="match status" value="1"/>
</dbReference>
<feature type="compositionally biased region" description="Polar residues" evidence="3">
    <location>
        <begin position="509"/>
        <end position="522"/>
    </location>
</feature>
<evidence type="ECO:0000256" key="1">
    <source>
        <dbReference type="ARBA" id="ARBA00006745"/>
    </source>
</evidence>
<feature type="region of interest" description="Disordered" evidence="3">
    <location>
        <begin position="500"/>
        <end position="522"/>
    </location>
</feature>
<keyword evidence="6" id="KW-1185">Reference proteome</keyword>
<keyword evidence="2" id="KW-0378">Hydrolase</keyword>
<reference evidence="6" key="1">
    <citation type="journal article" date="2019" name="Int. J. Syst. Evol. Microbiol.">
        <title>The Global Catalogue of Microorganisms (GCM) 10K type strain sequencing project: providing services to taxonomists for standard genome sequencing and annotation.</title>
        <authorList>
            <consortium name="The Broad Institute Genomics Platform"/>
            <consortium name="The Broad Institute Genome Sequencing Center for Infectious Disease"/>
            <person name="Wu L."/>
            <person name="Ma J."/>
        </authorList>
    </citation>
    <scope>NUCLEOTIDE SEQUENCE [LARGE SCALE GENOMIC DNA]</scope>
    <source>
        <strain evidence="6">ICMP 19515</strain>
    </source>
</reference>
<dbReference type="PANTHER" id="PTHR43794">
    <property type="entry name" value="AMINOHYDROLASE SSNA-RELATED"/>
    <property type="match status" value="1"/>
</dbReference>
<dbReference type="SUPFAM" id="SSF51338">
    <property type="entry name" value="Composite domain of metallo-dependent hydrolases"/>
    <property type="match status" value="1"/>
</dbReference>
<dbReference type="Pfam" id="PF01979">
    <property type="entry name" value="Amidohydro_1"/>
    <property type="match status" value="1"/>
</dbReference>
<evidence type="ECO:0000256" key="2">
    <source>
        <dbReference type="ARBA" id="ARBA00022801"/>
    </source>
</evidence>
<proteinExistence type="inferred from homology"/>
<comment type="caution">
    <text evidence="5">The sequence shown here is derived from an EMBL/GenBank/DDBJ whole genome shotgun (WGS) entry which is preliminary data.</text>
</comment>
<comment type="similarity">
    <text evidence="1">Belongs to the metallo-dependent hydrolases superfamily. ATZ/TRZ family.</text>
</comment>
<protein>
    <submittedName>
        <fullName evidence="5">Amidohydrolase family protein</fullName>
    </submittedName>
</protein>
<organism evidence="5 6">
    <name type="scientific">Mesorhizobium cantuariense</name>
    <dbReference type="NCBI Taxonomy" id="1300275"/>
    <lineage>
        <taxon>Bacteria</taxon>
        <taxon>Pseudomonadati</taxon>
        <taxon>Pseudomonadota</taxon>
        <taxon>Alphaproteobacteria</taxon>
        <taxon>Hyphomicrobiales</taxon>
        <taxon>Phyllobacteriaceae</taxon>
        <taxon>Mesorhizobium</taxon>
    </lineage>
</organism>
<sequence>MPQTLIKNATLLTMCARNGSKPLQGDILIEDGRISAVGQNLEAAPDAAVIDGQNRLVMPGLVNAHTHSSETFLRGRYEGMPLELWLLYAYPLLMGPVVDERLLYLRSLLLAMESLRSGVTTMCDDFFDPPAHDLSRLSAVFSAYEDAGIRANVSSAAMNVHTLDALPYAREVMPLHLQEKLDFGPPMSAEAYMDYCRSAFASLHGKAGRLNFMIAPSAPQRCTPDLLQACHALAVDMGVPLHTHVLETKTQAVTGHEVYDKSLIGYMSDLGVLSRNTTIAHSVWVSDKDIATMGEAGCSVAHNAISNQKLGAGIAPIRRLMNAGITVGLGTDGMSSNDTARIFDVMRVAGLIHSVSGPDYDQWVRADEILTMATIGGARSAMLGNVTGSLEVGKAADLLILDLTTLSFTPLNDIAKHLVYAENGSSIETVMIAGQIVVHDDRLQTIDEAAILAEIRELVPAHLAAHAELETRNAVFHSAMAEIHRRATLKDIGMNRYAGDFSAGEPAQQAPSQKTRSAQARV</sequence>
<evidence type="ECO:0000313" key="5">
    <source>
        <dbReference type="EMBL" id="MFC3321131.1"/>
    </source>
</evidence>
<feature type="domain" description="Amidohydrolase-related" evidence="4">
    <location>
        <begin position="56"/>
        <end position="437"/>
    </location>
</feature>
<dbReference type="InterPro" id="IPR050287">
    <property type="entry name" value="MTA/SAH_deaminase"/>
</dbReference>
<gene>
    <name evidence="5" type="ORF">ACFOJ9_04950</name>
</gene>
<evidence type="ECO:0000313" key="6">
    <source>
        <dbReference type="Proteomes" id="UP001595648"/>
    </source>
</evidence>
<dbReference type="PANTHER" id="PTHR43794:SF11">
    <property type="entry name" value="AMIDOHYDROLASE-RELATED DOMAIN-CONTAINING PROTEIN"/>
    <property type="match status" value="1"/>
</dbReference>
<name>A0ABV7MGY4_9HYPH</name>
<dbReference type="RefSeq" id="WP_378977239.1">
    <property type="nucleotide sequence ID" value="NZ_JBHRVD010000001.1"/>
</dbReference>